<dbReference type="Proteomes" id="UP000024837">
    <property type="component" value="Unassembled WGS sequence"/>
</dbReference>
<dbReference type="InterPro" id="IPR029066">
    <property type="entry name" value="PLP-binding_barrel"/>
</dbReference>
<evidence type="ECO:0000313" key="15">
    <source>
        <dbReference type="EMBL" id="EWC44276.1"/>
    </source>
</evidence>
<protein>
    <recommendedName>
        <fullName evidence="12">D-serine dehydratase</fullName>
        <ecNumber evidence="11">4.3.1.18</ecNumber>
    </recommendedName>
    <alternativeName>
        <fullName evidence="13">D-serine deaminase</fullName>
    </alternativeName>
</protein>
<evidence type="ECO:0000256" key="6">
    <source>
        <dbReference type="ARBA" id="ARBA00022833"/>
    </source>
</evidence>
<dbReference type="EC" id="4.3.1.18" evidence="11"/>
<evidence type="ECO:0000256" key="2">
    <source>
        <dbReference type="ARBA" id="ARBA00001947"/>
    </source>
</evidence>
<proteinExistence type="inferred from homology"/>
<keyword evidence="5" id="KW-0479">Metal-binding</keyword>
<accession>W7HJX2</accession>
<evidence type="ECO:0000256" key="3">
    <source>
        <dbReference type="ARBA" id="ARBA00005323"/>
    </source>
</evidence>
<keyword evidence="4" id="KW-0216">Detoxification</keyword>
<dbReference type="Pfam" id="PF14031">
    <property type="entry name" value="D-ser_dehydrat"/>
    <property type="match status" value="1"/>
</dbReference>
<name>W7HJX2_9PEZI</name>
<organism evidence="15 16">
    <name type="scientific">Drechslerella stenobrocha 248</name>
    <dbReference type="NCBI Taxonomy" id="1043628"/>
    <lineage>
        <taxon>Eukaryota</taxon>
        <taxon>Fungi</taxon>
        <taxon>Dikarya</taxon>
        <taxon>Ascomycota</taxon>
        <taxon>Pezizomycotina</taxon>
        <taxon>Orbiliomycetes</taxon>
        <taxon>Orbiliales</taxon>
        <taxon>Orbiliaceae</taxon>
        <taxon>Drechslerella</taxon>
    </lineage>
</organism>
<dbReference type="GO" id="GO:0036088">
    <property type="term" value="P:D-serine catabolic process"/>
    <property type="evidence" value="ECO:0007669"/>
    <property type="project" value="TreeGrafter"/>
</dbReference>
<keyword evidence="6" id="KW-0862">Zinc</keyword>
<evidence type="ECO:0000256" key="1">
    <source>
        <dbReference type="ARBA" id="ARBA00001933"/>
    </source>
</evidence>
<dbReference type="PANTHER" id="PTHR28004:SF2">
    <property type="entry name" value="D-SERINE DEHYDRATASE"/>
    <property type="match status" value="1"/>
</dbReference>
<dbReference type="FunFam" id="3.20.20.10:FF:000016">
    <property type="entry name" value="D-serine dehydratase"/>
    <property type="match status" value="1"/>
</dbReference>
<dbReference type="InterPro" id="IPR026956">
    <property type="entry name" value="D-ser_dehydrat-like_dom"/>
</dbReference>
<dbReference type="PANTHER" id="PTHR28004">
    <property type="entry name" value="ZGC:162816-RELATED"/>
    <property type="match status" value="1"/>
</dbReference>
<comment type="similarity">
    <text evidence="3">Belongs to the DSD1 family.</text>
</comment>
<dbReference type="Gene3D" id="3.20.20.10">
    <property type="entry name" value="Alanine racemase"/>
    <property type="match status" value="1"/>
</dbReference>
<evidence type="ECO:0000259" key="14">
    <source>
        <dbReference type="SMART" id="SM01119"/>
    </source>
</evidence>
<evidence type="ECO:0000256" key="9">
    <source>
        <dbReference type="ARBA" id="ARBA00051198"/>
    </source>
</evidence>
<keyword evidence="16" id="KW-1185">Reference proteome</keyword>
<reference evidence="15 16" key="1">
    <citation type="submission" date="2013-05" db="EMBL/GenBank/DDBJ databases">
        <title>Drechslerella stenobrocha genome reveals carnivorous origination and mechanical trapping mechanism of predatory fungi.</title>
        <authorList>
            <person name="Liu X."/>
            <person name="Zhang W."/>
            <person name="Liu K."/>
        </authorList>
    </citation>
    <scope>NUCLEOTIDE SEQUENCE [LARGE SCALE GENOMIC DNA]</scope>
    <source>
        <strain evidence="15 16">248</strain>
    </source>
</reference>
<evidence type="ECO:0000256" key="4">
    <source>
        <dbReference type="ARBA" id="ARBA00022575"/>
    </source>
</evidence>
<dbReference type="HOGENOM" id="CLU_031639_0_0_1"/>
<dbReference type="SMART" id="SM01119">
    <property type="entry name" value="D-ser_dehydrat"/>
    <property type="match status" value="1"/>
</dbReference>
<evidence type="ECO:0000256" key="12">
    <source>
        <dbReference type="ARBA" id="ARBA00069616"/>
    </source>
</evidence>
<dbReference type="EMBL" id="KI966443">
    <property type="protein sequence ID" value="EWC44276.1"/>
    <property type="molecule type" value="Genomic_DNA"/>
</dbReference>
<dbReference type="InterPro" id="IPR051466">
    <property type="entry name" value="D-amino_acid_metab_enzyme"/>
</dbReference>
<evidence type="ECO:0000256" key="11">
    <source>
        <dbReference type="ARBA" id="ARBA00066349"/>
    </source>
</evidence>
<evidence type="ECO:0000256" key="13">
    <source>
        <dbReference type="ARBA" id="ARBA00075219"/>
    </source>
</evidence>
<dbReference type="InterPro" id="IPR001608">
    <property type="entry name" value="Ala_racemase_N"/>
</dbReference>
<evidence type="ECO:0000256" key="5">
    <source>
        <dbReference type="ARBA" id="ARBA00022723"/>
    </source>
</evidence>
<dbReference type="GO" id="GO:0046872">
    <property type="term" value="F:metal ion binding"/>
    <property type="evidence" value="ECO:0007669"/>
    <property type="project" value="UniProtKB-KW"/>
</dbReference>
<evidence type="ECO:0000256" key="8">
    <source>
        <dbReference type="ARBA" id="ARBA00023239"/>
    </source>
</evidence>
<dbReference type="InterPro" id="IPR042208">
    <property type="entry name" value="D-ser_dehydrat-like_sf"/>
</dbReference>
<sequence>MEIKDLDEVGARKAAMHPLLSSYIGGHRSSLPTPSLCLSLPAIQRNCDIFHKSLDGTGIQFRAHVKTHKTAEVTRIKLGTEHHAVIVSTVREMRGLLPLIQDGTITDVLYGLPPAASYIPTLSSLSRQIPNLRLLVDHPDQLKDLTALPPLCGKHWSVFLKIDTGCHRAGLEPNSEEFFELCKAALVAKNVSIYGLYAHAGDSYSSHSEEDSQAYLSGEVTAVTDAMVTLQRAAAAISADLAEQVAARPYVLSVGATPTAHVVGVFRSKTIGEGFPLLGQCQFEIHAGNFPFNDLQQLATGVVPEPDRYTPGSSSLACTVQVEVVSIYPSRNEALINAGVLAVGREPGQYPGFARVRGREKWVLGRVSQEHGVLSLNKDEAEGGSDKIEKAFKVGEKLTLDVQHACVTAASHDWYFVLDEKDIVKDVWYPWRGWM</sequence>
<dbReference type="OrthoDB" id="20198at2759"/>
<dbReference type="AlphaFoldDB" id="W7HJX2"/>
<dbReference type="Pfam" id="PF01168">
    <property type="entry name" value="Ala_racemase_N"/>
    <property type="match status" value="1"/>
</dbReference>
<comment type="function">
    <text evidence="10">Catalyzes the conversion of D-serine to pyruvate and ammonia. May play a role in D-serine detoxification.</text>
</comment>
<keyword evidence="8" id="KW-0456">Lyase</keyword>
<evidence type="ECO:0000256" key="7">
    <source>
        <dbReference type="ARBA" id="ARBA00022898"/>
    </source>
</evidence>
<dbReference type="SUPFAM" id="SSF51419">
    <property type="entry name" value="PLP-binding barrel"/>
    <property type="match status" value="1"/>
</dbReference>
<evidence type="ECO:0000256" key="10">
    <source>
        <dbReference type="ARBA" id="ARBA00055764"/>
    </source>
</evidence>
<evidence type="ECO:0000313" key="16">
    <source>
        <dbReference type="Proteomes" id="UP000024837"/>
    </source>
</evidence>
<dbReference type="Gene3D" id="2.40.37.20">
    <property type="entry name" value="D-serine dehydratase-like domain"/>
    <property type="match status" value="1"/>
</dbReference>
<comment type="catalytic activity">
    <reaction evidence="9">
        <text>D-serine = pyruvate + NH4(+)</text>
        <dbReference type="Rhea" id="RHEA:13977"/>
        <dbReference type="ChEBI" id="CHEBI:15361"/>
        <dbReference type="ChEBI" id="CHEBI:28938"/>
        <dbReference type="ChEBI" id="CHEBI:35247"/>
        <dbReference type="EC" id="4.3.1.18"/>
    </reaction>
    <physiologicalReaction direction="left-to-right" evidence="9">
        <dbReference type="Rhea" id="RHEA:13978"/>
    </physiologicalReaction>
</comment>
<comment type="cofactor">
    <cofactor evidence="2">
        <name>Zn(2+)</name>
        <dbReference type="ChEBI" id="CHEBI:29105"/>
    </cofactor>
</comment>
<keyword evidence="7" id="KW-0663">Pyridoxal phosphate</keyword>
<feature type="domain" description="D-serine dehydratase-like" evidence="14">
    <location>
        <begin position="317"/>
        <end position="419"/>
    </location>
</feature>
<comment type="cofactor">
    <cofactor evidence="1">
        <name>pyridoxal 5'-phosphate</name>
        <dbReference type="ChEBI" id="CHEBI:597326"/>
    </cofactor>
</comment>
<gene>
    <name evidence="15" type="ORF">DRE_01102</name>
</gene>
<dbReference type="GO" id="GO:0008721">
    <property type="term" value="F:D-serine ammonia-lyase activity"/>
    <property type="evidence" value="ECO:0007669"/>
    <property type="project" value="UniProtKB-EC"/>
</dbReference>
<dbReference type="GO" id="GO:0009636">
    <property type="term" value="P:response to toxic substance"/>
    <property type="evidence" value="ECO:0007669"/>
    <property type="project" value="UniProtKB-KW"/>
</dbReference>